<dbReference type="Gene3D" id="3.40.50.300">
    <property type="entry name" value="P-loop containing nucleotide triphosphate hydrolases"/>
    <property type="match status" value="1"/>
</dbReference>
<dbReference type="Pfam" id="PF00735">
    <property type="entry name" value="Septin"/>
    <property type="match status" value="1"/>
</dbReference>
<keyword evidence="4" id="KW-0175">Coiled coil</keyword>
<dbReference type="InterPro" id="IPR030379">
    <property type="entry name" value="G_SEPTIN_dom"/>
</dbReference>
<keyword evidence="7" id="KW-1185">Reference proteome</keyword>
<dbReference type="GO" id="GO:0005525">
    <property type="term" value="F:GTP binding"/>
    <property type="evidence" value="ECO:0007669"/>
    <property type="project" value="UniProtKB-KW"/>
</dbReference>
<dbReference type="InParanoid" id="A0A1C7NCY1"/>
<feature type="coiled-coil region" evidence="4">
    <location>
        <begin position="364"/>
        <end position="398"/>
    </location>
</feature>
<dbReference type="CDD" id="cd01850">
    <property type="entry name" value="CDC_Septin"/>
    <property type="match status" value="1"/>
</dbReference>
<organism evidence="6 7">
    <name type="scientific">Choanephora cucurbitarum</name>
    <dbReference type="NCBI Taxonomy" id="101091"/>
    <lineage>
        <taxon>Eukaryota</taxon>
        <taxon>Fungi</taxon>
        <taxon>Fungi incertae sedis</taxon>
        <taxon>Mucoromycota</taxon>
        <taxon>Mucoromycotina</taxon>
        <taxon>Mucoromycetes</taxon>
        <taxon>Mucorales</taxon>
        <taxon>Mucorineae</taxon>
        <taxon>Choanephoraceae</taxon>
        <taxon>Choanephoroideae</taxon>
        <taxon>Choanephora</taxon>
    </lineage>
</organism>
<dbReference type="GO" id="GO:0005938">
    <property type="term" value="C:cell cortex"/>
    <property type="evidence" value="ECO:0007669"/>
    <property type="project" value="UniProtKB-ARBA"/>
</dbReference>
<dbReference type="FunFam" id="3.40.50.300:FF:000238">
    <property type="entry name" value="Cell division control 12"/>
    <property type="match status" value="1"/>
</dbReference>
<evidence type="ECO:0000256" key="3">
    <source>
        <dbReference type="RuleBase" id="RU004560"/>
    </source>
</evidence>
<dbReference type="SUPFAM" id="SSF52540">
    <property type="entry name" value="P-loop containing nucleoside triphosphate hydrolases"/>
    <property type="match status" value="1"/>
</dbReference>
<comment type="caution">
    <text evidence="6">The sequence shown here is derived from an EMBL/GenBank/DDBJ whole genome shotgun (WGS) entry which is preliminary data.</text>
</comment>
<proteinExistence type="inferred from homology"/>
<evidence type="ECO:0000256" key="1">
    <source>
        <dbReference type="ARBA" id="ARBA00022741"/>
    </source>
</evidence>
<feature type="domain" description="Septin-type G" evidence="5">
    <location>
        <begin position="49"/>
        <end position="322"/>
    </location>
</feature>
<dbReference type="PROSITE" id="PS51719">
    <property type="entry name" value="G_SEPTIN"/>
    <property type="match status" value="1"/>
</dbReference>
<keyword evidence="1 3" id="KW-0547">Nucleotide-binding</keyword>
<dbReference type="OrthoDB" id="416553at2759"/>
<dbReference type="Proteomes" id="UP000093000">
    <property type="component" value="Unassembled WGS sequence"/>
</dbReference>
<evidence type="ECO:0000313" key="6">
    <source>
        <dbReference type="EMBL" id="OBZ86810.1"/>
    </source>
</evidence>
<keyword evidence="2 3" id="KW-0342">GTP-binding</keyword>
<evidence type="ECO:0000256" key="4">
    <source>
        <dbReference type="SAM" id="Coils"/>
    </source>
</evidence>
<accession>A0A1C7NCY1</accession>
<sequence length="407" mass="47079">MNVLSPMEVMHSMHADSVTSPGTGIANLPNQRHKIVAKNGANFTLMVCGTRLVDKYNLGESGLGKTTFVNTLFTSTIKEPKNLTKRRVKSPSKTVQIQITRAELEEKMFKVKLTIIDTPGFGDYVNNRHGWIPIVDFIDDQHENYMRQEQQPCRKGVIDMRVHACLYFVKPTGHTLSPLDIEAMKRLGSRVNLIPVIAKADTLTPTDLAKFKQNIREVIAAQNIQCYSAPIESDDETTTKRNINIMAAMPFSVIGSTQDVITTDGRKVKGREYSWGVAEVENDEHCDFKKLRSLLIRTHMLDLITTTEENHYENYRQIQMETRKFGDPRTEKDTNAKFAEEEDQLRKNFTEKVKSEELRFRHWEQQLLNERDRLHKELEAQSEKIRELQFEIESYYNQRDSPRTIRK</sequence>
<comment type="similarity">
    <text evidence="3">Belongs to the TRAFAC class TrmE-Era-EngA-EngB-Septin-like GTPase superfamily. Septin GTPase family.</text>
</comment>
<name>A0A1C7NCY1_9FUNG</name>
<reference evidence="6 7" key="1">
    <citation type="submission" date="2016-03" db="EMBL/GenBank/DDBJ databases">
        <title>Choanephora cucurbitarum.</title>
        <authorList>
            <person name="Min B."/>
            <person name="Park H."/>
            <person name="Park J.-H."/>
            <person name="Shin H.-D."/>
            <person name="Choi I.-G."/>
        </authorList>
    </citation>
    <scope>NUCLEOTIDE SEQUENCE [LARGE SCALE GENOMIC DNA]</scope>
    <source>
        <strain evidence="6 7">KUS-F28377</strain>
    </source>
</reference>
<dbReference type="InterPro" id="IPR027417">
    <property type="entry name" value="P-loop_NTPase"/>
</dbReference>
<dbReference type="PIRSF" id="PIRSF006698">
    <property type="entry name" value="Septin"/>
    <property type="match status" value="1"/>
</dbReference>
<dbReference type="PANTHER" id="PTHR18884">
    <property type="entry name" value="SEPTIN"/>
    <property type="match status" value="1"/>
</dbReference>
<gene>
    <name evidence="6" type="primary">spn4_1</name>
    <name evidence="6" type="ORF">A0J61_05146</name>
</gene>
<evidence type="ECO:0000256" key="2">
    <source>
        <dbReference type="ARBA" id="ARBA00023134"/>
    </source>
</evidence>
<dbReference type="STRING" id="101091.A0A1C7NCY1"/>
<evidence type="ECO:0000259" key="5">
    <source>
        <dbReference type="PROSITE" id="PS51719"/>
    </source>
</evidence>
<dbReference type="AlphaFoldDB" id="A0A1C7NCY1"/>
<evidence type="ECO:0000313" key="7">
    <source>
        <dbReference type="Proteomes" id="UP000093000"/>
    </source>
</evidence>
<dbReference type="InterPro" id="IPR016491">
    <property type="entry name" value="Septin"/>
</dbReference>
<dbReference type="GO" id="GO:0032156">
    <property type="term" value="C:septin cytoskeleton"/>
    <property type="evidence" value="ECO:0007669"/>
    <property type="project" value="UniProtKB-ARBA"/>
</dbReference>
<protein>
    <submittedName>
        <fullName evidence="6">Septin spn4</fullName>
    </submittedName>
</protein>
<dbReference type="EMBL" id="LUGH01000270">
    <property type="protein sequence ID" value="OBZ86810.1"/>
    <property type="molecule type" value="Genomic_DNA"/>
</dbReference>
<dbReference type="FunCoup" id="A0A1C7NCY1">
    <property type="interactions" value="27"/>
</dbReference>